<evidence type="ECO:0000313" key="2">
    <source>
        <dbReference type="EMBL" id="KNC52628.1"/>
    </source>
</evidence>
<dbReference type="RefSeq" id="XP_013755184.1">
    <property type="nucleotide sequence ID" value="XM_013899730.1"/>
</dbReference>
<keyword evidence="3" id="KW-1185">Reference proteome</keyword>
<reference evidence="2 3" key="1">
    <citation type="submission" date="2010-05" db="EMBL/GenBank/DDBJ databases">
        <title>The Genome Sequence of Thecamonas trahens ATCC 50062.</title>
        <authorList>
            <consortium name="The Broad Institute Genome Sequencing Platform"/>
            <person name="Russ C."/>
            <person name="Cuomo C."/>
            <person name="Shea T."/>
            <person name="Young S.K."/>
            <person name="Zeng Q."/>
            <person name="Koehrsen M."/>
            <person name="Haas B."/>
            <person name="Borodovsky M."/>
            <person name="Guigo R."/>
            <person name="Alvarado L."/>
            <person name="Berlin A."/>
            <person name="Bochicchio J."/>
            <person name="Borenstein D."/>
            <person name="Chapman S."/>
            <person name="Chen Z."/>
            <person name="Freedman E."/>
            <person name="Gellesch M."/>
            <person name="Goldberg J."/>
            <person name="Griggs A."/>
            <person name="Gujja S."/>
            <person name="Heilman E."/>
            <person name="Heiman D."/>
            <person name="Hepburn T."/>
            <person name="Howarth C."/>
            <person name="Jen D."/>
            <person name="Larson L."/>
            <person name="Mehta T."/>
            <person name="Park D."/>
            <person name="Pearson M."/>
            <person name="Roberts A."/>
            <person name="Saif S."/>
            <person name="Shenoy N."/>
            <person name="Sisk P."/>
            <person name="Stolte C."/>
            <person name="Sykes S."/>
            <person name="Thomson T."/>
            <person name="Walk T."/>
            <person name="White J."/>
            <person name="Yandava C."/>
            <person name="Burger G."/>
            <person name="Gray M.W."/>
            <person name="Holland P.W.H."/>
            <person name="King N."/>
            <person name="Lang F.B.F."/>
            <person name="Roger A.J."/>
            <person name="Ruiz-Trillo I."/>
            <person name="Lander E."/>
            <person name="Nusbaum C."/>
        </authorList>
    </citation>
    <scope>NUCLEOTIDE SEQUENCE [LARGE SCALE GENOMIC DNA]</scope>
    <source>
        <strain evidence="2 3">ATCC 50062</strain>
    </source>
</reference>
<gene>
    <name evidence="2" type="ORF">AMSG_08497</name>
</gene>
<evidence type="ECO:0000313" key="3">
    <source>
        <dbReference type="Proteomes" id="UP000054408"/>
    </source>
</evidence>
<name>A0A0L0DML3_THETB</name>
<dbReference type="GeneID" id="25567179"/>
<accession>A0A0L0DML3</accession>
<sequence>MSKKLAAHLDGEPLALSRALQLARERTTSPAEARAAALAAVTAVATAKGKTAALAMAHSLAGRDAVVAAHADALADEAVWKALGSLYAAACAPDVTANAAAARPLFRALLSSVLLVAMDAAAGAGAGGPRSAPRAHAARLSRWLLSLASSAPGVHDEAVAVMAIIRRAMAAPQARCEDGAGGDGGSGIAPIMDEAEAAPGGKRRRTGSGASGDRPEKRAKGLAAKVGAAVVDQLLAGEAAAALQSSPYFLDDVGHALRSLGWDGSGRVEAALASLIAGQPEVAGHVVRALVEVPGKESAAFDPMGQLADALSSSPEGVDALLSEAAAPHAPRGALVWLDTLCGRETLASLLAARIDSLGSKVDAVLALLDRYVALGVAPACGRAVFNVVALNAARHGRTQPLAKVLDAFAGGESSLLSVPDVLDLSVEVALDKVLAQLCGACASAQWFVRHFAGGVLALADERGSAAWQVMLGSEAAAEFVLGPQAVTHFATLLNSATPDAVALFAAAADASAGVATVRSGLPLLAAAATPSVCEALSASVAQMPLETALATLVADPSSARAFGLVLQGLDAAAASGEALPTKVYRLLTKAALCVDDGRLTARAANALAAATAPVDAAAMLLAQRLALHESEAAAAAGVAWVRGSDTRAEPSQRG</sequence>
<evidence type="ECO:0000256" key="1">
    <source>
        <dbReference type="SAM" id="MobiDB-lite"/>
    </source>
</evidence>
<feature type="region of interest" description="Disordered" evidence="1">
    <location>
        <begin position="175"/>
        <end position="219"/>
    </location>
</feature>
<dbReference type="AlphaFoldDB" id="A0A0L0DML3"/>
<dbReference type="Proteomes" id="UP000054408">
    <property type="component" value="Unassembled WGS sequence"/>
</dbReference>
<dbReference type="EMBL" id="GL349474">
    <property type="protein sequence ID" value="KNC52628.1"/>
    <property type="molecule type" value="Genomic_DNA"/>
</dbReference>
<protein>
    <submittedName>
        <fullName evidence="2">Uncharacterized protein</fullName>
    </submittedName>
</protein>
<proteinExistence type="predicted"/>
<organism evidence="2 3">
    <name type="scientific">Thecamonas trahens ATCC 50062</name>
    <dbReference type="NCBI Taxonomy" id="461836"/>
    <lineage>
        <taxon>Eukaryota</taxon>
        <taxon>Apusozoa</taxon>
        <taxon>Apusomonadida</taxon>
        <taxon>Apusomonadidae</taxon>
        <taxon>Thecamonas</taxon>
    </lineage>
</organism>